<dbReference type="GO" id="GO:0016226">
    <property type="term" value="P:iron-sulfur cluster assembly"/>
    <property type="evidence" value="ECO:0007669"/>
    <property type="project" value="InterPro"/>
</dbReference>
<dbReference type="InterPro" id="IPR055346">
    <property type="entry name" value="Fe-S_cluster_assembly_SufBD"/>
</dbReference>
<sequence>MSDIVSLRNLLSGAAKFDSGKQGLGALRNQARAEFVAHGLPTRRLETWKYSDLSQALNETTRPAEAPRDALTIPGAAQARFENGVLDANSDFHRIGALSLMPVLAGAAPDLAAQIGTVNPLKDHPIVNLNTAVMSDGLVLNVGKGVSGPLHVSFIWRPEEGMRAPEGGHLRLFIQIEKDTEFTLIETHDGASSLATIVSEFRLANGARLNHLRIDRLGPAARQSAVTLAEIGAAASYRAFYLSEGGHFARHEAQLKLIGEEARANIDGAYLVGNGRHCDNTTVMTHAAPNTSSRQSFRGVLAGRSRGVFQGCVQVAQEAQRTDAYQMSRALLLSREAEIATKPELEIFADDVKCSHGATAGELDAAALFFLRARGIPEAEARALLVRAFLFEAFDAIESADLRDLVSSCSDTWLEHHAKEVNHVG</sequence>
<reference evidence="2 3" key="1">
    <citation type="submission" date="2018-08" db="EMBL/GenBank/DDBJ databases">
        <title>Genomic Encyclopedia of Type Strains, Phase IV (KMG-IV): sequencing the most valuable type-strain genomes for metagenomic binning, comparative biology and taxonomic classification.</title>
        <authorList>
            <person name="Goeker M."/>
        </authorList>
    </citation>
    <scope>NUCLEOTIDE SEQUENCE [LARGE SCALE GENOMIC DNA]</scope>
    <source>
        <strain evidence="2 3">BW863</strain>
    </source>
</reference>
<evidence type="ECO:0000313" key="3">
    <source>
        <dbReference type="Proteomes" id="UP000256900"/>
    </source>
</evidence>
<dbReference type="RefSeq" id="WP_115834777.1">
    <property type="nucleotide sequence ID" value="NZ_CP025086.1"/>
</dbReference>
<dbReference type="InterPro" id="IPR037284">
    <property type="entry name" value="SUF_FeS_clus_asmbl_SufBD_sf"/>
</dbReference>
<dbReference type="InterPro" id="IPR000825">
    <property type="entry name" value="SUF_FeS_clus_asmbl_SufBD_core"/>
</dbReference>
<evidence type="ECO:0000313" key="2">
    <source>
        <dbReference type="EMBL" id="REF88942.1"/>
    </source>
</evidence>
<dbReference type="AlphaFoldDB" id="A0A3D9Z1A0"/>
<dbReference type="Pfam" id="PF01458">
    <property type="entry name" value="SUFBD_core"/>
    <property type="match status" value="1"/>
</dbReference>
<dbReference type="OrthoDB" id="9768262at2"/>
<proteinExistence type="predicted"/>
<dbReference type="InterPro" id="IPR011542">
    <property type="entry name" value="SUF_FeS_clus_asmbl_SufD"/>
</dbReference>
<dbReference type="PANTHER" id="PTHR43575:SF1">
    <property type="entry name" value="PROTEIN ABCI7, CHLOROPLASTIC"/>
    <property type="match status" value="1"/>
</dbReference>
<evidence type="ECO:0000259" key="1">
    <source>
        <dbReference type="Pfam" id="PF01458"/>
    </source>
</evidence>
<dbReference type="EMBL" id="QUMO01000001">
    <property type="protein sequence ID" value="REF88942.1"/>
    <property type="molecule type" value="Genomic_DNA"/>
</dbReference>
<feature type="domain" description="SUF system FeS cluster assembly SufBD core" evidence="1">
    <location>
        <begin position="168"/>
        <end position="389"/>
    </location>
</feature>
<comment type="caution">
    <text evidence="2">The sequence shown here is derived from an EMBL/GenBank/DDBJ whole genome shotgun (WGS) entry which is preliminary data.</text>
</comment>
<dbReference type="PANTHER" id="PTHR43575">
    <property type="entry name" value="PROTEIN ABCI7, CHLOROPLASTIC"/>
    <property type="match status" value="1"/>
</dbReference>
<gene>
    <name evidence="2" type="ORF">DES32_0153</name>
</gene>
<organism evidence="2 3">
    <name type="scientific">Methylovirgula ligni</name>
    <dbReference type="NCBI Taxonomy" id="569860"/>
    <lineage>
        <taxon>Bacteria</taxon>
        <taxon>Pseudomonadati</taxon>
        <taxon>Pseudomonadota</taxon>
        <taxon>Alphaproteobacteria</taxon>
        <taxon>Hyphomicrobiales</taxon>
        <taxon>Beijerinckiaceae</taxon>
        <taxon>Methylovirgula</taxon>
    </lineage>
</organism>
<dbReference type="NCBIfam" id="TIGR01981">
    <property type="entry name" value="sufD"/>
    <property type="match status" value="1"/>
</dbReference>
<dbReference type="SUPFAM" id="SSF101960">
    <property type="entry name" value="Stabilizer of iron transporter SufD"/>
    <property type="match status" value="1"/>
</dbReference>
<accession>A0A3D9Z1A0</accession>
<dbReference type="Proteomes" id="UP000256900">
    <property type="component" value="Unassembled WGS sequence"/>
</dbReference>
<protein>
    <submittedName>
        <fullName evidence="2">Iron-regulated ABC transporter permease protein SufD</fullName>
    </submittedName>
</protein>
<name>A0A3D9Z1A0_9HYPH</name>
<keyword evidence="3" id="KW-1185">Reference proteome</keyword>